<proteinExistence type="inferred from homology"/>
<keyword evidence="4" id="KW-0418">Kinase</keyword>
<evidence type="ECO:0000256" key="4">
    <source>
        <dbReference type="ARBA" id="ARBA00022777"/>
    </source>
</evidence>
<dbReference type="PROSITE" id="PS00108">
    <property type="entry name" value="PROTEIN_KINASE_ST"/>
    <property type="match status" value="1"/>
</dbReference>
<keyword evidence="2" id="KW-0808">Transferase</keyword>
<dbReference type="HOGENOM" id="CLU_000288_7_18_1"/>
<evidence type="ECO:0000313" key="9">
    <source>
        <dbReference type="EMBL" id="KDQ58149.1"/>
    </source>
</evidence>
<dbReference type="GO" id="GO:0004674">
    <property type="term" value="F:protein serine/threonine kinase activity"/>
    <property type="evidence" value="ECO:0007669"/>
    <property type="project" value="UniProtKB-KW"/>
</dbReference>
<comment type="similarity">
    <text evidence="7">Belongs to the protein kinase superfamily.</text>
</comment>
<feature type="domain" description="Protein kinase" evidence="8">
    <location>
        <begin position="16"/>
        <end position="297"/>
    </location>
</feature>
<dbReference type="SMART" id="SM00220">
    <property type="entry name" value="S_TKc"/>
    <property type="match status" value="1"/>
</dbReference>
<organism evidence="9 10">
    <name type="scientific">Jaapia argillacea MUCL 33604</name>
    <dbReference type="NCBI Taxonomy" id="933084"/>
    <lineage>
        <taxon>Eukaryota</taxon>
        <taxon>Fungi</taxon>
        <taxon>Dikarya</taxon>
        <taxon>Basidiomycota</taxon>
        <taxon>Agaricomycotina</taxon>
        <taxon>Agaricomycetes</taxon>
        <taxon>Agaricomycetidae</taxon>
        <taxon>Jaapiales</taxon>
        <taxon>Jaapiaceae</taxon>
        <taxon>Jaapia</taxon>
    </lineage>
</organism>
<evidence type="ECO:0000259" key="8">
    <source>
        <dbReference type="PROSITE" id="PS50011"/>
    </source>
</evidence>
<dbReference type="PANTHER" id="PTHR44329:SF288">
    <property type="entry name" value="MITOGEN-ACTIVATED PROTEIN KINASE KINASE KINASE 20"/>
    <property type="match status" value="1"/>
</dbReference>
<dbReference type="OrthoDB" id="3260205at2759"/>
<name>A0A067PTU1_9AGAM</name>
<dbReference type="InterPro" id="IPR051681">
    <property type="entry name" value="Ser/Thr_Kinases-Pseudokinases"/>
</dbReference>
<dbReference type="InterPro" id="IPR008271">
    <property type="entry name" value="Ser/Thr_kinase_AS"/>
</dbReference>
<dbReference type="InterPro" id="IPR011009">
    <property type="entry name" value="Kinase-like_dom_sf"/>
</dbReference>
<evidence type="ECO:0000256" key="3">
    <source>
        <dbReference type="ARBA" id="ARBA00022741"/>
    </source>
</evidence>
<evidence type="ECO:0000256" key="6">
    <source>
        <dbReference type="PROSITE-ProRule" id="PRU10141"/>
    </source>
</evidence>
<evidence type="ECO:0000256" key="1">
    <source>
        <dbReference type="ARBA" id="ARBA00022527"/>
    </source>
</evidence>
<evidence type="ECO:0000256" key="5">
    <source>
        <dbReference type="ARBA" id="ARBA00022840"/>
    </source>
</evidence>
<dbReference type="PANTHER" id="PTHR44329">
    <property type="entry name" value="SERINE/THREONINE-PROTEIN KINASE TNNI3K-RELATED"/>
    <property type="match status" value="1"/>
</dbReference>
<evidence type="ECO:0000256" key="2">
    <source>
        <dbReference type="ARBA" id="ARBA00022679"/>
    </source>
</evidence>
<dbReference type="SUPFAM" id="SSF56112">
    <property type="entry name" value="Protein kinase-like (PK-like)"/>
    <property type="match status" value="1"/>
</dbReference>
<dbReference type="Proteomes" id="UP000027265">
    <property type="component" value="Unassembled WGS sequence"/>
</dbReference>
<dbReference type="Pfam" id="PF07714">
    <property type="entry name" value="PK_Tyr_Ser-Thr"/>
    <property type="match status" value="1"/>
</dbReference>
<protein>
    <recommendedName>
        <fullName evidence="8">Protein kinase domain-containing protein</fullName>
    </recommendedName>
</protein>
<dbReference type="STRING" id="933084.A0A067PTU1"/>
<dbReference type="GO" id="GO:0005524">
    <property type="term" value="F:ATP binding"/>
    <property type="evidence" value="ECO:0007669"/>
    <property type="project" value="UniProtKB-UniRule"/>
</dbReference>
<gene>
    <name evidence="9" type="ORF">JAAARDRAFT_193595</name>
</gene>
<accession>A0A067PTU1</accession>
<dbReference type="PROSITE" id="PS00107">
    <property type="entry name" value="PROTEIN_KINASE_ATP"/>
    <property type="match status" value="1"/>
</dbReference>
<dbReference type="InParanoid" id="A0A067PTU1"/>
<dbReference type="AlphaFoldDB" id="A0A067PTU1"/>
<dbReference type="InterPro" id="IPR000719">
    <property type="entry name" value="Prot_kinase_dom"/>
</dbReference>
<keyword evidence="1 7" id="KW-0723">Serine/threonine-protein kinase</keyword>
<dbReference type="InterPro" id="IPR001245">
    <property type="entry name" value="Ser-Thr/Tyr_kinase_cat_dom"/>
</dbReference>
<keyword evidence="10" id="KW-1185">Reference proteome</keyword>
<keyword evidence="5 6" id="KW-0067">ATP-binding</keyword>
<dbReference type="InterPro" id="IPR017441">
    <property type="entry name" value="Protein_kinase_ATP_BS"/>
</dbReference>
<evidence type="ECO:0000313" key="10">
    <source>
        <dbReference type="Proteomes" id="UP000027265"/>
    </source>
</evidence>
<feature type="binding site" evidence="6">
    <location>
        <position position="48"/>
    </location>
    <ligand>
        <name>ATP</name>
        <dbReference type="ChEBI" id="CHEBI:30616"/>
    </ligand>
</feature>
<dbReference type="PROSITE" id="PS50011">
    <property type="entry name" value="PROTEIN_KINASE_DOM"/>
    <property type="match status" value="1"/>
</dbReference>
<dbReference type="EMBL" id="KL197718">
    <property type="protein sequence ID" value="KDQ58149.1"/>
    <property type="molecule type" value="Genomic_DNA"/>
</dbReference>
<evidence type="ECO:0000256" key="7">
    <source>
        <dbReference type="RuleBase" id="RU000304"/>
    </source>
</evidence>
<sequence>MGSVPQGLDLTGRVTIEGQLTIGGGAFSDVYRGNYQSPNPNHRIVAIKIFRTGSQQGIDMSLAKVRQRIIRESTAWASLSDPNVLPYLGYAEFEGRAALISPFCSCGTIIEYLATNPSANRTALIQSIASGLSYLHTLSKPVVHGDLKSNNILVDEHKCVRICDFGRSKVQGDDAMYLTALVAGSSCYMAPELHPELEGADSESEPEPADGVGVPFSLQSDVYAVGIVFFEVLTGLTPYRKGLLDAQIIPYVKKGGRPLRTRDTDKRISDEMWALMEKCWKQDSRERPTMQQVMQSL</sequence>
<keyword evidence="3 6" id="KW-0547">Nucleotide-binding</keyword>
<dbReference type="Gene3D" id="1.10.510.10">
    <property type="entry name" value="Transferase(Phosphotransferase) domain 1"/>
    <property type="match status" value="1"/>
</dbReference>
<reference evidence="10" key="1">
    <citation type="journal article" date="2014" name="Proc. Natl. Acad. Sci. U.S.A.">
        <title>Extensive sampling of basidiomycete genomes demonstrates inadequacy of the white-rot/brown-rot paradigm for wood decay fungi.</title>
        <authorList>
            <person name="Riley R."/>
            <person name="Salamov A.A."/>
            <person name="Brown D.W."/>
            <person name="Nagy L.G."/>
            <person name="Floudas D."/>
            <person name="Held B.W."/>
            <person name="Levasseur A."/>
            <person name="Lombard V."/>
            <person name="Morin E."/>
            <person name="Otillar R."/>
            <person name="Lindquist E.A."/>
            <person name="Sun H."/>
            <person name="LaButti K.M."/>
            <person name="Schmutz J."/>
            <person name="Jabbour D."/>
            <person name="Luo H."/>
            <person name="Baker S.E."/>
            <person name="Pisabarro A.G."/>
            <person name="Walton J.D."/>
            <person name="Blanchette R.A."/>
            <person name="Henrissat B."/>
            <person name="Martin F."/>
            <person name="Cullen D."/>
            <person name="Hibbett D.S."/>
            <person name="Grigoriev I.V."/>
        </authorList>
    </citation>
    <scope>NUCLEOTIDE SEQUENCE [LARGE SCALE GENOMIC DNA]</scope>
    <source>
        <strain evidence="10">MUCL 33604</strain>
    </source>
</reference>